<sequence>MNRADDPHLDVGAYVLHALPAGEEAAFENHLASCPPCRLEAERLSRAAAWLAAAETSAPSADLRRRVLDQIATVRQVRSVAFASRRRRRRQRSVKLALAASLTAAVALGGVAWWQHSEADTAREQTAEARAGYREVADLLAAPDATISTEELARGGTGSVVASRARGRAAFIGAGLPPLGDDRAYELWYVEPSGQYRPAGLLSAAGGRQAHILDGRLDGATAVCVTAEPSGGSRRPTTDPLGIIDVPA</sequence>
<dbReference type="GO" id="GO:0016989">
    <property type="term" value="F:sigma factor antagonist activity"/>
    <property type="evidence" value="ECO:0007669"/>
    <property type="project" value="TreeGrafter"/>
</dbReference>
<reference evidence="15 16" key="1">
    <citation type="submission" date="2021-04" db="EMBL/GenBank/DDBJ databases">
        <title>Characterization of the biosynthetic gene cluster of new lipopeptides with antitumor activity in the genome of the marine Streptomyces PHM034.</title>
        <authorList>
            <person name="Ceniceros A."/>
            <person name="Canedo L."/>
            <person name="Mendez C."/>
            <person name="Olano C."/>
            <person name="Schleissner C."/>
            <person name="Cuevas C."/>
            <person name="De La Calle F."/>
            <person name="Salas J.A."/>
        </authorList>
    </citation>
    <scope>NUCLEOTIDE SEQUENCE [LARGE SCALE GENOMIC DNA]</scope>
    <source>
        <strain evidence="15 16">PHM034</strain>
    </source>
</reference>
<keyword evidence="8" id="KW-0804">Transcription</keyword>
<keyword evidence="3" id="KW-1003">Cell membrane</keyword>
<proteinExistence type="predicted"/>
<dbReference type="EMBL" id="JAGTPG010000002">
    <property type="protein sequence ID" value="MBR8641698.1"/>
    <property type="molecule type" value="Genomic_DNA"/>
</dbReference>
<evidence type="ECO:0000256" key="7">
    <source>
        <dbReference type="ARBA" id="ARBA00023136"/>
    </source>
</evidence>
<evidence type="ECO:0000259" key="14">
    <source>
        <dbReference type="Pfam" id="PF13490"/>
    </source>
</evidence>
<evidence type="ECO:0000259" key="13">
    <source>
        <dbReference type="Pfam" id="PF10099"/>
    </source>
</evidence>
<keyword evidence="7 12" id="KW-0472">Membrane</keyword>
<protein>
    <recommendedName>
        <fullName evidence="10">Regulator of SigK</fullName>
    </recommendedName>
    <alternativeName>
        <fullName evidence="9">Sigma-K anti-sigma factor RskA</fullName>
    </alternativeName>
</protein>
<dbReference type="InterPro" id="IPR027383">
    <property type="entry name" value="Znf_put"/>
</dbReference>
<evidence type="ECO:0000256" key="12">
    <source>
        <dbReference type="SAM" id="Phobius"/>
    </source>
</evidence>
<evidence type="ECO:0000256" key="8">
    <source>
        <dbReference type="ARBA" id="ARBA00023163"/>
    </source>
</evidence>
<feature type="domain" description="Putative zinc-finger" evidence="14">
    <location>
        <begin position="11"/>
        <end position="38"/>
    </location>
</feature>
<dbReference type="Proteomes" id="UP000682308">
    <property type="component" value="Unassembled WGS sequence"/>
</dbReference>
<dbReference type="GO" id="GO:0006417">
    <property type="term" value="P:regulation of translation"/>
    <property type="evidence" value="ECO:0007669"/>
    <property type="project" value="TreeGrafter"/>
</dbReference>
<evidence type="ECO:0000256" key="11">
    <source>
        <dbReference type="SAM" id="MobiDB-lite"/>
    </source>
</evidence>
<dbReference type="InterPro" id="IPR041916">
    <property type="entry name" value="Anti_sigma_zinc_sf"/>
</dbReference>
<feature type="transmembrane region" description="Helical" evidence="12">
    <location>
        <begin position="94"/>
        <end position="114"/>
    </location>
</feature>
<dbReference type="Gene3D" id="1.10.10.1320">
    <property type="entry name" value="Anti-sigma factor, zinc-finger domain"/>
    <property type="match status" value="1"/>
</dbReference>
<dbReference type="Pfam" id="PF13490">
    <property type="entry name" value="zf-HC2"/>
    <property type="match status" value="1"/>
</dbReference>
<evidence type="ECO:0000313" key="16">
    <source>
        <dbReference type="Proteomes" id="UP000682308"/>
    </source>
</evidence>
<accession>A0A941FBY1</accession>
<evidence type="ECO:0000256" key="6">
    <source>
        <dbReference type="ARBA" id="ARBA00023015"/>
    </source>
</evidence>
<feature type="region of interest" description="Disordered" evidence="11">
    <location>
        <begin position="227"/>
        <end position="248"/>
    </location>
</feature>
<dbReference type="PANTHER" id="PTHR37461:SF1">
    <property type="entry name" value="ANTI-SIGMA-K FACTOR RSKA"/>
    <property type="match status" value="1"/>
</dbReference>
<gene>
    <name evidence="15" type="ORF">KEF29_26125</name>
</gene>
<evidence type="ECO:0000256" key="4">
    <source>
        <dbReference type="ARBA" id="ARBA00022692"/>
    </source>
</evidence>
<name>A0A941FBY1_9ACTN</name>
<evidence type="ECO:0000256" key="2">
    <source>
        <dbReference type="ARBA" id="ARBA00004236"/>
    </source>
</evidence>
<keyword evidence="5 12" id="KW-1133">Transmembrane helix</keyword>
<keyword evidence="6" id="KW-0805">Transcription regulation</keyword>
<evidence type="ECO:0000256" key="9">
    <source>
        <dbReference type="ARBA" id="ARBA00029829"/>
    </source>
</evidence>
<dbReference type="InterPro" id="IPR018764">
    <property type="entry name" value="RskA_C"/>
</dbReference>
<comment type="caution">
    <text evidence="15">The sequence shown here is derived from an EMBL/GenBank/DDBJ whole genome shotgun (WGS) entry which is preliminary data.</text>
</comment>
<evidence type="ECO:0000256" key="3">
    <source>
        <dbReference type="ARBA" id="ARBA00022475"/>
    </source>
</evidence>
<dbReference type="AlphaFoldDB" id="A0A941FBY1"/>
<dbReference type="PANTHER" id="PTHR37461">
    <property type="entry name" value="ANTI-SIGMA-K FACTOR RSKA"/>
    <property type="match status" value="1"/>
</dbReference>
<evidence type="ECO:0000256" key="5">
    <source>
        <dbReference type="ARBA" id="ARBA00022989"/>
    </source>
</evidence>
<dbReference type="GO" id="GO:0005886">
    <property type="term" value="C:plasma membrane"/>
    <property type="evidence" value="ECO:0007669"/>
    <property type="project" value="UniProtKB-SubCell"/>
</dbReference>
<organism evidence="15 16">
    <name type="scientific">Streptomyces tuirus</name>
    <dbReference type="NCBI Taxonomy" id="68278"/>
    <lineage>
        <taxon>Bacteria</taxon>
        <taxon>Bacillati</taxon>
        <taxon>Actinomycetota</taxon>
        <taxon>Actinomycetes</taxon>
        <taxon>Kitasatosporales</taxon>
        <taxon>Streptomycetaceae</taxon>
        <taxon>Streptomyces</taxon>
    </lineage>
</organism>
<evidence type="ECO:0000256" key="10">
    <source>
        <dbReference type="ARBA" id="ARBA00030803"/>
    </source>
</evidence>
<evidence type="ECO:0000313" key="15">
    <source>
        <dbReference type="EMBL" id="MBR8641698.1"/>
    </source>
</evidence>
<keyword evidence="4 12" id="KW-0812">Transmembrane</keyword>
<keyword evidence="16" id="KW-1185">Reference proteome</keyword>
<dbReference type="Pfam" id="PF10099">
    <property type="entry name" value="RskA_C"/>
    <property type="match status" value="1"/>
</dbReference>
<feature type="domain" description="Anti-sigma K factor RskA C-terminal" evidence="13">
    <location>
        <begin position="99"/>
        <end position="240"/>
    </location>
</feature>
<comment type="subcellular location">
    <subcellularLocation>
        <location evidence="2">Cell membrane</location>
    </subcellularLocation>
    <subcellularLocation>
        <location evidence="1">Membrane</location>
        <topology evidence="1">Single-pass membrane protein</topology>
    </subcellularLocation>
</comment>
<evidence type="ECO:0000256" key="1">
    <source>
        <dbReference type="ARBA" id="ARBA00004167"/>
    </source>
</evidence>
<dbReference type="InterPro" id="IPR051474">
    <property type="entry name" value="Anti-sigma-K/W_factor"/>
</dbReference>